<keyword evidence="2" id="KW-0413">Isomerase</keyword>
<dbReference type="InterPro" id="IPR017517">
    <property type="entry name" value="Maleyloyr_isom"/>
</dbReference>
<evidence type="ECO:0000259" key="1">
    <source>
        <dbReference type="Pfam" id="PF11716"/>
    </source>
</evidence>
<accession>A0ABP9PZ56</accession>
<dbReference type="GO" id="GO:0016853">
    <property type="term" value="F:isomerase activity"/>
    <property type="evidence" value="ECO:0007669"/>
    <property type="project" value="UniProtKB-KW"/>
</dbReference>
<comment type="caution">
    <text evidence="2">The sequence shown here is derived from an EMBL/GenBank/DDBJ whole genome shotgun (WGS) entry which is preliminary data.</text>
</comment>
<sequence>MAGMMIFGPPIDARALFPVERAALLELLAGLEPADWARATVCPGWAVRDVVAHVLNDYLRRISGSRDRHSGAIFANDETLPGYIARTNEEFVRAASQCSPRVMTDLLAHLGPQMDQVWAGMDLEAPAELNVSWADPEATSPAWLDIARDYTEYWVHQQQVRDAVGRPGADGPDLLVPVVDTFLRALPNALRGEPRPEGTEVRFEVTGPAGGVWAAAVTGGRWIPVPEAGAPAATVRMDQDTLWRLATRGITVEQARARARLEGDPGLTEAATTLLAIVWV</sequence>
<dbReference type="InterPro" id="IPR024344">
    <property type="entry name" value="MDMPI_metal-binding"/>
</dbReference>
<organism evidence="2 3">
    <name type="scientific">Pseudonocardia eucalypti</name>
    <dbReference type="NCBI Taxonomy" id="648755"/>
    <lineage>
        <taxon>Bacteria</taxon>
        <taxon>Bacillati</taxon>
        <taxon>Actinomycetota</taxon>
        <taxon>Actinomycetes</taxon>
        <taxon>Pseudonocardiales</taxon>
        <taxon>Pseudonocardiaceae</taxon>
        <taxon>Pseudonocardia</taxon>
    </lineage>
</organism>
<dbReference type="Proteomes" id="UP001428817">
    <property type="component" value="Unassembled WGS sequence"/>
</dbReference>
<feature type="domain" description="Mycothiol-dependent maleylpyruvate isomerase metal-binding" evidence="1">
    <location>
        <begin position="20"/>
        <end position="160"/>
    </location>
</feature>
<proteinExistence type="predicted"/>
<protein>
    <submittedName>
        <fullName evidence="2">Maleylpyruvate isomerase family mycothiol-dependent enzyme</fullName>
    </submittedName>
</protein>
<dbReference type="Gene3D" id="1.20.120.450">
    <property type="entry name" value="dinb family like domain"/>
    <property type="match status" value="1"/>
</dbReference>
<dbReference type="Pfam" id="PF11716">
    <property type="entry name" value="MDMPI_N"/>
    <property type="match status" value="1"/>
</dbReference>
<dbReference type="NCBIfam" id="TIGR03083">
    <property type="entry name" value="maleylpyruvate isomerase family mycothiol-dependent enzyme"/>
    <property type="match status" value="1"/>
</dbReference>
<dbReference type="SUPFAM" id="SSF109854">
    <property type="entry name" value="DinB/YfiT-like putative metalloenzymes"/>
    <property type="match status" value="1"/>
</dbReference>
<reference evidence="3" key="1">
    <citation type="journal article" date="2019" name="Int. J. Syst. Evol. Microbiol.">
        <title>The Global Catalogue of Microorganisms (GCM) 10K type strain sequencing project: providing services to taxonomists for standard genome sequencing and annotation.</title>
        <authorList>
            <consortium name="The Broad Institute Genomics Platform"/>
            <consortium name="The Broad Institute Genome Sequencing Center for Infectious Disease"/>
            <person name="Wu L."/>
            <person name="Ma J."/>
        </authorList>
    </citation>
    <scope>NUCLEOTIDE SEQUENCE [LARGE SCALE GENOMIC DNA]</scope>
    <source>
        <strain evidence="3">JCM 18303</strain>
    </source>
</reference>
<dbReference type="EMBL" id="BAABJP010000008">
    <property type="protein sequence ID" value="GAA5154621.1"/>
    <property type="molecule type" value="Genomic_DNA"/>
</dbReference>
<evidence type="ECO:0000313" key="3">
    <source>
        <dbReference type="Proteomes" id="UP001428817"/>
    </source>
</evidence>
<gene>
    <name evidence="2" type="ORF">GCM10023321_26760</name>
</gene>
<dbReference type="InterPro" id="IPR034660">
    <property type="entry name" value="DinB/YfiT-like"/>
</dbReference>
<keyword evidence="3" id="KW-1185">Reference proteome</keyword>
<name>A0ABP9PZ56_9PSEU</name>
<evidence type="ECO:0000313" key="2">
    <source>
        <dbReference type="EMBL" id="GAA5154621.1"/>
    </source>
</evidence>